<dbReference type="Proteomes" id="UP001266305">
    <property type="component" value="Unassembled WGS sequence"/>
</dbReference>
<feature type="non-terminal residue" evidence="2">
    <location>
        <position position="53"/>
    </location>
</feature>
<evidence type="ECO:0000313" key="3">
    <source>
        <dbReference type="Proteomes" id="UP001266305"/>
    </source>
</evidence>
<dbReference type="InterPro" id="IPR020936">
    <property type="entry name" value="TrhO"/>
</dbReference>
<feature type="domain" description="Rhodanese" evidence="1">
    <location>
        <begin position="1"/>
        <end position="53"/>
    </location>
</feature>
<keyword evidence="3" id="KW-1185">Reference proteome</keyword>
<dbReference type="PROSITE" id="PS50206">
    <property type="entry name" value="RHODANESE_3"/>
    <property type="match status" value="1"/>
</dbReference>
<dbReference type="EMBL" id="JASSZA010000001">
    <property type="protein sequence ID" value="KAK2120023.1"/>
    <property type="molecule type" value="Genomic_DNA"/>
</dbReference>
<dbReference type="PANTHER" id="PTHR43268:SF6">
    <property type="entry name" value="THIOSULFATE SULFURTRANSFERASE_RHODANESE-LIKE DOMAIN-CONTAINING PROTEIN 2"/>
    <property type="match status" value="1"/>
</dbReference>
<dbReference type="InterPro" id="IPR036873">
    <property type="entry name" value="Rhodanese-like_dom_sf"/>
</dbReference>
<proteinExistence type="predicted"/>
<gene>
    <name evidence="2" type="primary">TSTD2_2</name>
    <name evidence="2" type="ORF">P7K49_001409</name>
</gene>
<evidence type="ECO:0000259" key="1">
    <source>
        <dbReference type="PROSITE" id="PS50206"/>
    </source>
</evidence>
<dbReference type="PANTHER" id="PTHR43268">
    <property type="entry name" value="THIOSULFATE SULFURTRANSFERASE/RHODANESE-LIKE DOMAIN-CONTAINING PROTEIN 2"/>
    <property type="match status" value="1"/>
</dbReference>
<evidence type="ECO:0000313" key="2">
    <source>
        <dbReference type="EMBL" id="KAK2120023.1"/>
    </source>
</evidence>
<reference evidence="2 3" key="1">
    <citation type="submission" date="2023-05" db="EMBL/GenBank/DDBJ databases">
        <title>B98-5 Cell Line De Novo Hybrid Assembly: An Optical Mapping Approach.</title>
        <authorList>
            <person name="Kananen K."/>
            <person name="Auerbach J.A."/>
            <person name="Kautto E."/>
            <person name="Blachly J.S."/>
        </authorList>
    </citation>
    <scope>NUCLEOTIDE SEQUENCE [LARGE SCALE GENOMIC DNA]</scope>
    <source>
        <strain evidence="2">B95-8</strain>
        <tissue evidence="2">Cell line</tissue>
    </source>
</reference>
<dbReference type="Gene3D" id="3.40.250.10">
    <property type="entry name" value="Rhodanese-like domain"/>
    <property type="match status" value="1"/>
</dbReference>
<protein>
    <submittedName>
        <fullName evidence="2">Thiosulfate sulfurtransferase (Rhodanese)-like domain-containing protein 2</fullName>
    </submittedName>
</protein>
<comment type="caution">
    <text evidence="2">The sequence shown here is derived from an EMBL/GenBank/DDBJ whole genome shotgun (WGS) entry which is preliminary data.</text>
</comment>
<dbReference type="SUPFAM" id="SSF52821">
    <property type="entry name" value="Rhodanese/Cell cycle control phosphatase"/>
    <property type="match status" value="1"/>
</dbReference>
<accession>A0ABQ9WGV5</accession>
<sequence length="53" mass="6183">GRFQGCLAPDIRKFSYFPSYVDKNLELFREKRVLMYCTGGIRCERGSAYLKAK</sequence>
<name>A0ABQ9WGV5_SAGOE</name>
<dbReference type="InterPro" id="IPR001763">
    <property type="entry name" value="Rhodanese-like_dom"/>
</dbReference>
<organism evidence="2 3">
    <name type="scientific">Saguinus oedipus</name>
    <name type="common">Cotton-top tamarin</name>
    <name type="synonym">Oedipomidas oedipus</name>
    <dbReference type="NCBI Taxonomy" id="9490"/>
    <lineage>
        <taxon>Eukaryota</taxon>
        <taxon>Metazoa</taxon>
        <taxon>Chordata</taxon>
        <taxon>Craniata</taxon>
        <taxon>Vertebrata</taxon>
        <taxon>Euteleostomi</taxon>
        <taxon>Mammalia</taxon>
        <taxon>Eutheria</taxon>
        <taxon>Euarchontoglires</taxon>
        <taxon>Primates</taxon>
        <taxon>Haplorrhini</taxon>
        <taxon>Platyrrhini</taxon>
        <taxon>Cebidae</taxon>
        <taxon>Callitrichinae</taxon>
        <taxon>Saguinus</taxon>
    </lineage>
</organism>
<feature type="non-terminal residue" evidence="2">
    <location>
        <position position="1"/>
    </location>
</feature>